<dbReference type="Gene3D" id="3.30.1360.120">
    <property type="entry name" value="Probable tRNA modification gtpase trme, domain 1"/>
    <property type="match status" value="1"/>
</dbReference>
<dbReference type="InterPro" id="IPR045179">
    <property type="entry name" value="YgfZ/GcvT"/>
</dbReference>
<comment type="subcellular location">
    <subcellularLocation>
        <location evidence="1">Mitochondrion</location>
    </subcellularLocation>
</comment>
<accession>F0Y579</accession>
<keyword evidence="2" id="KW-0809">Transit peptide</keyword>
<dbReference type="InParanoid" id="F0Y579"/>
<name>F0Y579_AURAN</name>
<dbReference type="eggNOG" id="KOG2929">
    <property type="taxonomic scope" value="Eukaryota"/>
</dbReference>
<dbReference type="KEGG" id="aaf:AURANDRAFT_63050"/>
<organism evidence="6">
    <name type="scientific">Aureococcus anophagefferens</name>
    <name type="common">Harmful bloom alga</name>
    <dbReference type="NCBI Taxonomy" id="44056"/>
    <lineage>
        <taxon>Eukaryota</taxon>
        <taxon>Sar</taxon>
        <taxon>Stramenopiles</taxon>
        <taxon>Ochrophyta</taxon>
        <taxon>Pelagophyceae</taxon>
        <taxon>Pelagomonadales</taxon>
        <taxon>Pelagomonadaceae</taxon>
        <taxon>Aureococcus</taxon>
    </lineage>
</organism>
<dbReference type="NCBIfam" id="TIGR03317">
    <property type="entry name" value="ygfZ_signature"/>
    <property type="match status" value="1"/>
</dbReference>
<evidence type="ECO:0000259" key="4">
    <source>
        <dbReference type="Pfam" id="PF25455"/>
    </source>
</evidence>
<evidence type="ECO:0000256" key="2">
    <source>
        <dbReference type="ARBA" id="ARBA00022946"/>
    </source>
</evidence>
<evidence type="ECO:0000256" key="3">
    <source>
        <dbReference type="ARBA" id="ARBA00023128"/>
    </source>
</evidence>
<dbReference type="InterPro" id="IPR017703">
    <property type="entry name" value="YgfZ/GCV_T_CS"/>
</dbReference>
<reference evidence="5 6" key="1">
    <citation type="journal article" date="2011" name="Proc. Natl. Acad. Sci. U.S.A.">
        <title>Niche of harmful alga Aureococcus anophagefferens revealed through ecogenomics.</title>
        <authorList>
            <person name="Gobler C.J."/>
            <person name="Berry D.L."/>
            <person name="Dyhrman S.T."/>
            <person name="Wilhelm S.W."/>
            <person name="Salamov A."/>
            <person name="Lobanov A.V."/>
            <person name="Zhang Y."/>
            <person name="Collier J.L."/>
            <person name="Wurch L.L."/>
            <person name="Kustka A.B."/>
            <person name="Dill B.D."/>
            <person name="Shah M."/>
            <person name="VerBerkmoes N.C."/>
            <person name="Kuo A."/>
            <person name="Terry A."/>
            <person name="Pangilinan J."/>
            <person name="Lindquist E.A."/>
            <person name="Lucas S."/>
            <person name="Paulsen I.T."/>
            <person name="Hattenrath-Lehmann T.K."/>
            <person name="Talmage S.C."/>
            <person name="Walker E.A."/>
            <person name="Koch F."/>
            <person name="Burson A.M."/>
            <person name="Marcoval M.A."/>
            <person name="Tang Y.Z."/>
            <person name="Lecleir G.R."/>
            <person name="Coyne K.J."/>
            <person name="Berg G.M."/>
            <person name="Bertrand E.M."/>
            <person name="Saito M.A."/>
            <person name="Gladyshev V.N."/>
            <person name="Grigoriev I.V."/>
        </authorList>
    </citation>
    <scope>NUCLEOTIDE SEQUENCE [LARGE SCALE GENOMIC DNA]</scope>
    <source>
        <strain evidence="6">CCMP 1984</strain>
    </source>
</reference>
<feature type="domain" description="CAF17 C-terminal" evidence="4">
    <location>
        <begin position="199"/>
        <end position="299"/>
    </location>
</feature>
<keyword evidence="6" id="KW-1185">Reference proteome</keyword>
<dbReference type="Proteomes" id="UP000002729">
    <property type="component" value="Unassembled WGS sequence"/>
</dbReference>
<evidence type="ECO:0000313" key="6">
    <source>
        <dbReference type="Proteomes" id="UP000002729"/>
    </source>
</evidence>
<dbReference type="Gene3D" id="2.40.30.160">
    <property type="match status" value="1"/>
</dbReference>
<dbReference type="InterPro" id="IPR057460">
    <property type="entry name" value="CAF17_C"/>
</dbReference>
<dbReference type="RefSeq" id="XP_009035880.1">
    <property type="nucleotide sequence ID" value="XM_009037632.1"/>
</dbReference>
<proteinExistence type="predicted"/>
<gene>
    <name evidence="5" type="ORF">AURANDRAFT_63050</name>
</gene>
<dbReference type="GO" id="GO:0005759">
    <property type="term" value="C:mitochondrial matrix"/>
    <property type="evidence" value="ECO:0007669"/>
    <property type="project" value="TreeGrafter"/>
</dbReference>
<protein>
    <recommendedName>
        <fullName evidence="4">CAF17 C-terminal domain-containing protein</fullName>
    </recommendedName>
</protein>
<dbReference type="GO" id="GO:0016226">
    <property type="term" value="P:iron-sulfur cluster assembly"/>
    <property type="evidence" value="ECO:0007669"/>
    <property type="project" value="TreeGrafter"/>
</dbReference>
<dbReference type="PANTHER" id="PTHR22602">
    <property type="entry name" value="TRANSFERASE CAF17, MITOCHONDRIAL-RELATED"/>
    <property type="match status" value="1"/>
</dbReference>
<dbReference type="GeneID" id="20224161"/>
<dbReference type="OMA" id="MDRLHGV"/>
<dbReference type="AlphaFoldDB" id="F0Y579"/>
<dbReference type="InterPro" id="IPR027266">
    <property type="entry name" value="TrmE/GcvT-like"/>
</dbReference>
<dbReference type="OrthoDB" id="191995at2759"/>
<dbReference type="SUPFAM" id="SSF103025">
    <property type="entry name" value="Folate-binding domain"/>
    <property type="match status" value="1"/>
</dbReference>
<keyword evidence="3" id="KW-0496">Mitochondrion</keyword>
<dbReference type="PANTHER" id="PTHR22602:SF0">
    <property type="entry name" value="TRANSFERASE CAF17, MITOCHONDRIAL-RELATED"/>
    <property type="match status" value="1"/>
</dbReference>
<evidence type="ECO:0000256" key="1">
    <source>
        <dbReference type="ARBA" id="ARBA00004173"/>
    </source>
</evidence>
<evidence type="ECO:0000313" key="5">
    <source>
        <dbReference type="EMBL" id="EGB09849.1"/>
    </source>
</evidence>
<sequence length="307" mass="31431">MHRAVLSVRGGDAAKLIHSLTTNNVTAWMESATPGLAAAFLNTKGRVLADAVLWRDGAEDILVDCPASAAKALLRHLKMYKLRSDVKLKARDDLAVATFASPDAAAAAVAAGDVVAGGADPRTALLGGRCVAAAGAAPGEPAGAYAARRLALGVAEGAEVVGRIPLNCNLDALRYVAFDKGCYLGQELTARAKFRGEVRRRLMPVALQDAASAVLHNAARALPPAEPVPDAPIVGALPAAGAKLLAAGKAVGEVVAVDGASTVAVAMLKLDFALSGDILDVDVEGTELKASPFVPAWWPDELLPEGD</sequence>
<dbReference type="Pfam" id="PF25455">
    <property type="entry name" value="Beta-barrel_CAF17_C"/>
    <property type="match status" value="1"/>
</dbReference>
<dbReference type="EMBL" id="GL833125">
    <property type="protein sequence ID" value="EGB09849.1"/>
    <property type="molecule type" value="Genomic_DNA"/>
</dbReference>